<accession>A0A0L8HA34</accession>
<dbReference type="AlphaFoldDB" id="A0A0L8HA34"/>
<dbReference type="EMBL" id="KQ418771">
    <property type="protein sequence ID" value="KOF85949.1"/>
    <property type="molecule type" value="Genomic_DNA"/>
</dbReference>
<gene>
    <name evidence="2" type="ORF">OCBIM_22019468mg</name>
</gene>
<feature type="region of interest" description="Disordered" evidence="1">
    <location>
        <begin position="70"/>
        <end position="99"/>
    </location>
</feature>
<evidence type="ECO:0000313" key="2">
    <source>
        <dbReference type="EMBL" id="KOF85949.1"/>
    </source>
</evidence>
<reference evidence="2" key="1">
    <citation type="submission" date="2015-07" db="EMBL/GenBank/DDBJ databases">
        <title>MeaNS - Measles Nucleotide Surveillance Program.</title>
        <authorList>
            <person name="Tran T."/>
            <person name="Druce J."/>
        </authorList>
    </citation>
    <scope>NUCLEOTIDE SEQUENCE</scope>
    <source>
        <strain evidence="2">UCB-OBI-ISO-001</strain>
        <tissue evidence="2">Gonad</tissue>
    </source>
</reference>
<name>A0A0L8HA34_OCTBM</name>
<feature type="compositionally biased region" description="Polar residues" evidence="1">
    <location>
        <begin position="76"/>
        <end position="92"/>
    </location>
</feature>
<protein>
    <submittedName>
        <fullName evidence="2">Uncharacterized protein</fullName>
    </submittedName>
</protein>
<organism evidence="2">
    <name type="scientific">Octopus bimaculoides</name>
    <name type="common">California two-spotted octopus</name>
    <dbReference type="NCBI Taxonomy" id="37653"/>
    <lineage>
        <taxon>Eukaryota</taxon>
        <taxon>Metazoa</taxon>
        <taxon>Spiralia</taxon>
        <taxon>Lophotrochozoa</taxon>
        <taxon>Mollusca</taxon>
        <taxon>Cephalopoda</taxon>
        <taxon>Coleoidea</taxon>
        <taxon>Octopodiformes</taxon>
        <taxon>Octopoda</taxon>
        <taxon>Incirrata</taxon>
        <taxon>Octopodidae</taxon>
        <taxon>Octopus</taxon>
    </lineage>
</organism>
<sequence>MRSFSSTGGTTRPTYKEMTVDKHVCKQQNVTIDHIVSICSLLAPTDDLYRHDRAAKYIRWVICKNLDLPRDKKKTGGNTNHLSSQSSRTSPFKLTGRLI</sequence>
<dbReference type="EMBL" id="KQ418771">
    <property type="protein sequence ID" value="KOF85948.1"/>
    <property type="molecule type" value="Genomic_DNA"/>
</dbReference>
<evidence type="ECO:0000256" key="1">
    <source>
        <dbReference type="SAM" id="MobiDB-lite"/>
    </source>
</evidence>
<proteinExistence type="predicted"/>